<evidence type="ECO:0000256" key="1">
    <source>
        <dbReference type="SAM" id="Phobius"/>
    </source>
</evidence>
<keyword evidence="1" id="KW-1133">Transmembrane helix</keyword>
<name>A0AAN1SYW3_9PROT</name>
<protein>
    <recommendedName>
        <fullName evidence="4">Type 4 fimbrial biogenesis protein PilX N-terminal domain-containing protein</fullName>
    </recommendedName>
</protein>
<feature type="transmembrane region" description="Helical" evidence="1">
    <location>
        <begin position="12"/>
        <end position="30"/>
    </location>
</feature>
<organism evidence="2 3">
    <name type="scientific">Ferrigenium kumadai</name>
    <dbReference type="NCBI Taxonomy" id="1682490"/>
    <lineage>
        <taxon>Bacteria</taxon>
        <taxon>Pseudomonadati</taxon>
        <taxon>Pseudomonadota</taxon>
        <taxon>Betaproteobacteria</taxon>
        <taxon>Nitrosomonadales</taxon>
        <taxon>Gallionellaceae</taxon>
        <taxon>Ferrigenium</taxon>
    </lineage>
</organism>
<dbReference type="RefSeq" id="WP_212784827.1">
    <property type="nucleotide sequence ID" value="NZ_AP019536.1"/>
</dbReference>
<reference evidence="2 3" key="1">
    <citation type="submission" date="2019-03" db="EMBL/GenBank/DDBJ databases">
        <title>Complete genome sequence of Ferrigenium kumadai strain An22, a microaerophilic iron-oxidizing bacterium isolated from a paddy field soil.</title>
        <authorList>
            <person name="Watanabe T."/>
            <person name="Asakawa S."/>
        </authorList>
    </citation>
    <scope>NUCLEOTIDE SEQUENCE [LARGE SCALE GENOMIC DNA]</scope>
    <source>
        <strain evidence="2 3">An22</strain>
    </source>
</reference>
<proteinExistence type="predicted"/>
<sequence>MNTRNKQRAQTLIVGLVMLVVLTLLVMSALRASNVNTRIAGNTQMQEETATAAENATEQVISTNFTTNPVSQVIAVDINNDGTSDYTANVPEPRCTGSLAVTNTQLNPANPADVPCISSATAKQTGLMVSGVASAGTGPSWCYLQQWEVQAQVTDNRTGANATSTQGVSMRVPVGTECP</sequence>
<evidence type="ECO:0000313" key="2">
    <source>
        <dbReference type="EMBL" id="BBI99582.1"/>
    </source>
</evidence>
<keyword evidence="3" id="KW-1185">Reference proteome</keyword>
<accession>A0AAN1SYW3</accession>
<dbReference type="Proteomes" id="UP001319121">
    <property type="component" value="Chromosome"/>
</dbReference>
<evidence type="ECO:0008006" key="4">
    <source>
        <dbReference type="Google" id="ProtNLM"/>
    </source>
</evidence>
<gene>
    <name evidence="2" type="ORF">FGKAn22_12750</name>
</gene>
<dbReference type="AlphaFoldDB" id="A0AAN1SYW3"/>
<keyword evidence="1" id="KW-0472">Membrane</keyword>
<dbReference type="KEGG" id="fku:FGKAn22_12750"/>
<dbReference type="EMBL" id="AP019536">
    <property type="protein sequence ID" value="BBI99582.1"/>
    <property type="molecule type" value="Genomic_DNA"/>
</dbReference>
<evidence type="ECO:0000313" key="3">
    <source>
        <dbReference type="Proteomes" id="UP001319121"/>
    </source>
</evidence>
<keyword evidence="1" id="KW-0812">Transmembrane</keyword>